<dbReference type="SMART" id="SM00827">
    <property type="entry name" value="PKS_AT"/>
    <property type="match status" value="1"/>
</dbReference>
<dbReference type="Proteomes" id="UP001500339">
    <property type="component" value="Unassembled WGS sequence"/>
</dbReference>
<dbReference type="RefSeq" id="WP_343769810.1">
    <property type="nucleotide sequence ID" value="NZ_BAAACF010000002.1"/>
</dbReference>
<evidence type="ECO:0000256" key="2">
    <source>
        <dbReference type="ARBA" id="ARBA00023315"/>
    </source>
</evidence>
<keyword evidence="2 4" id="KW-0012">Acyltransferase</keyword>
<accession>A0ABP3U7W5</accession>
<evidence type="ECO:0000256" key="4">
    <source>
        <dbReference type="PIRNR" id="PIRNR000446"/>
    </source>
</evidence>
<gene>
    <name evidence="6" type="primary">fabD</name>
    <name evidence="6" type="ORF">GCM10008905_22900</name>
</gene>
<dbReference type="PIRSF" id="PIRSF000446">
    <property type="entry name" value="Mct"/>
    <property type="match status" value="1"/>
</dbReference>
<dbReference type="Gene3D" id="3.40.366.10">
    <property type="entry name" value="Malonyl-Coenzyme A Acyl Carrier Protein, domain 2"/>
    <property type="match status" value="1"/>
</dbReference>
<evidence type="ECO:0000259" key="5">
    <source>
        <dbReference type="SMART" id="SM00827"/>
    </source>
</evidence>
<dbReference type="PANTHER" id="PTHR42681:SF1">
    <property type="entry name" value="MALONYL-COA-ACYL CARRIER PROTEIN TRANSACYLASE, MITOCHONDRIAL"/>
    <property type="match status" value="1"/>
</dbReference>
<dbReference type="InterPro" id="IPR014043">
    <property type="entry name" value="Acyl_transferase_dom"/>
</dbReference>
<dbReference type="NCBIfam" id="TIGR00128">
    <property type="entry name" value="fabD"/>
    <property type="match status" value="1"/>
</dbReference>
<dbReference type="EC" id="2.3.1.39" evidence="4"/>
<evidence type="ECO:0000313" key="7">
    <source>
        <dbReference type="Proteomes" id="UP001500339"/>
    </source>
</evidence>
<dbReference type="PANTHER" id="PTHR42681">
    <property type="entry name" value="MALONYL-COA-ACYL CARRIER PROTEIN TRANSACYLASE, MITOCHONDRIAL"/>
    <property type="match status" value="1"/>
</dbReference>
<dbReference type="InterPro" id="IPR004410">
    <property type="entry name" value="Malonyl_CoA-ACP_transAc_FabD"/>
</dbReference>
<dbReference type="SUPFAM" id="SSF52151">
    <property type="entry name" value="FabD/lysophospholipase-like"/>
    <property type="match status" value="1"/>
</dbReference>
<organism evidence="6 7">
    <name type="scientific">Clostridium malenominatum</name>
    <dbReference type="NCBI Taxonomy" id="1539"/>
    <lineage>
        <taxon>Bacteria</taxon>
        <taxon>Bacillati</taxon>
        <taxon>Bacillota</taxon>
        <taxon>Clostridia</taxon>
        <taxon>Eubacteriales</taxon>
        <taxon>Clostridiaceae</taxon>
        <taxon>Clostridium</taxon>
    </lineage>
</organism>
<reference evidence="7" key="1">
    <citation type="journal article" date="2019" name="Int. J. Syst. Evol. Microbiol.">
        <title>The Global Catalogue of Microorganisms (GCM) 10K type strain sequencing project: providing services to taxonomists for standard genome sequencing and annotation.</title>
        <authorList>
            <consortium name="The Broad Institute Genomics Platform"/>
            <consortium name="The Broad Institute Genome Sequencing Center for Infectious Disease"/>
            <person name="Wu L."/>
            <person name="Ma J."/>
        </authorList>
    </citation>
    <scope>NUCLEOTIDE SEQUENCE [LARGE SCALE GENOMIC DNA]</scope>
    <source>
        <strain evidence="7">JCM 1405</strain>
    </source>
</reference>
<feature type="domain" description="Malonyl-CoA:ACP transacylase (MAT)" evidence="5">
    <location>
        <begin position="9"/>
        <end position="315"/>
    </location>
</feature>
<dbReference type="InterPro" id="IPR050858">
    <property type="entry name" value="Mal-CoA-ACP_Trans/PKS_FabD"/>
</dbReference>
<protein>
    <recommendedName>
        <fullName evidence="4">Malonyl CoA-acyl carrier protein transacylase</fullName>
        <ecNumber evidence="4">2.3.1.39</ecNumber>
    </recommendedName>
</protein>
<comment type="caution">
    <text evidence="6">The sequence shown here is derived from an EMBL/GenBank/DDBJ whole genome shotgun (WGS) entry which is preliminary data.</text>
</comment>
<dbReference type="SUPFAM" id="SSF55048">
    <property type="entry name" value="Probable ACP-binding domain of malonyl-CoA ACP transacylase"/>
    <property type="match status" value="1"/>
</dbReference>
<keyword evidence="7" id="KW-1185">Reference proteome</keyword>
<evidence type="ECO:0000313" key="6">
    <source>
        <dbReference type="EMBL" id="GAA0726374.1"/>
    </source>
</evidence>
<dbReference type="EMBL" id="BAAACF010000002">
    <property type="protein sequence ID" value="GAA0726374.1"/>
    <property type="molecule type" value="Genomic_DNA"/>
</dbReference>
<keyword evidence="1 4" id="KW-0808">Transferase</keyword>
<dbReference type="InterPro" id="IPR016035">
    <property type="entry name" value="Acyl_Trfase/lysoPLipase"/>
</dbReference>
<evidence type="ECO:0000256" key="1">
    <source>
        <dbReference type="ARBA" id="ARBA00022679"/>
    </source>
</evidence>
<comment type="similarity">
    <text evidence="4">Belongs to the fabD family.</text>
</comment>
<name>A0ABP3U7W5_9CLOT</name>
<dbReference type="Gene3D" id="3.30.70.250">
    <property type="entry name" value="Malonyl-CoA ACP transacylase, ACP-binding"/>
    <property type="match status" value="1"/>
</dbReference>
<comment type="catalytic activity">
    <reaction evidence="3 4">
        <text>holo-[ACP] + malonyl-CoA = malonyl-[ACP] + CoA</text>
        <dbReference type="Rhea" id="RHEA:41792"/>
        <dbReference type="Rhea" id="RHEA-COMP:9623"/>
        <dbReference type="Rhea" id="RHEA-COMP:9685"/>
        <dbReference type="ChEBI" id="CHEBI:57287"/>
        <dbReference type="ChEBI" id="CHEBI:57384"/>
        <dbReference type="ChEBI" id="CHEBI:64479"/>
        <dbReference type="ChEBI" id="CHEBI:78449"/>
        <dbReference type="EC" id="2.3.1.39"/>
    </reaction>
</comment>
<sequence length="316" mass="34952">MENKKIAFIFPGQGSQYVGMGKELYENFPQFKEVFQRADELLDFSITNMCFEGEEEELGRTENTQPAILAHSIGTLRIIESYGIKPSLVAGLSLGEYSALVCSGRLDFDDAITLVRKRGRFMEEAVPKGIGGMAAVLGLNEEKIYEVCKEASGLAVVEPANFNCPGQIVIAGEVNALKSACDIALKKGALKAIPLNVSGPFHSSMLFKAANKLEEELKEIEFKDSLIPLITNVTGDYLEKYHIKDTLKKQVMSSVKWEQSINRMLEDGIETFIEIGPGRALSGFVKKINRKAEVYNVEDLKSLEKMLIGVENRNGK</sequence>
<dbReference type="InterPro" id="IPR016036">
    <property type="entry name" value="Malonyl_transacylase_ACP-bd"/>
</dbReference>
<proteinExistence type="inferred from homology"/>
<dbReference type="InterPro" id="IPR001227">
    <property type="entry name" value="Ac_transferase_dom_sf"/>
</dbReference>
<dbReference type="InterPro" id="IPR024925">
    <property type="entry name" value="Malonyl_CoA-ACP_transAc"/>
</dbReference>
<dbReference type="Pfam" id="PF00698">
    <property type="entry name" value="Acyl_transf_1"/>
    <property type="match status" value="1"/>
</dbReference>
<evidence type="ECO:0000256" key="3">
    <source>
        <dbReference type="ARBA" id="ARBA00048462"/>
    </source>
</evidence>